<keyword evidence="5 8" id="KW-1133">Transmembrane helix</keyword>
<keyword evidence="6 8" id="KW-0472">Membrane</keyword>
<evidence type="ECO:0000256" key="8">
    <source>
        <dbReference type="SAM" id="Phobius"/>
    </source>
</evidence>
<comment type="similarity">
    <text evidence="7">Belongs to the major facilitator superfamily. Phosphate:H(+) symporter (TC 2.A.1.9) family.</text>
</comment>
<gene>
    <name evidence="9" type="ORF">RHSIM_Rhsim10G0071700</name>
</gene>
<dbReference type="PANTHER" id="PTHR48021">
    <property type="match status" value="1"/>
</dbReference>
<organism evidence="9 10">
    <name type="scientific">Rhododendron simsii</name>
    <name type="common">Sims's rhododendron</name>
    <dbReference type="NCBI Taxonomy" id="118357"/>
    <lineage>
        <taxon>Eukaryota</taxon>
        <taxon>Viridiplantae</taxon>
        <taxon>Streptophyta</taxon>
        <taxon>Embryophyta</taxon>
        <taxon>Tracheophyta</taxon>
        <taxon>Spermatophyta</taxon>
        <taxon>Magnoliopsida</taxon>
        <taxon>eudicotyledons</taxon>
        <taxon>Gunneridae</taxon>
        <taxon>Pentapetalae</taxon>
        <taxon>asterids</taxon>
        <taxon>Ericales</taxon>
        <taxon>Ericaceae</taxon>
        <taxon>Ericoideae</taxon>
        <taxon>Rhodoreae</taxon>
        <taxon>Rhododendron</taxon>
    </lineage>
</organism>
<feature type="transmembrane region" description="Helical" evidence="8">
    <location>
        <begin position="296"/>
        <end position="315"/>
    </location>
</feature>
<evidence type="ECO:0000313" key="10">
    <source>
        <dbReference type="Proteomes" id="UP000626092"/>
    </source>
</evidence>
<evidence type="ECO:0000256" key="6">
    <source>
        <dbReference type="ARBA" id="ARBA00023136"/>
    </source>
</evidence>
<feature type="transmembrane region" description="Helical" evidence="8">
    <location>
        <begin position="321"/>
        <end position="338"/>
    </location>
</feature>
<dbReference type="SUPFAM" id="SSF103473">
    <property type="entry name" value="MFS general substrate transporter"/>
    <property type="match status" value="2"/>
</dbReference>
<evidence type="ECO:0000256" key="5">
    <source>
        <dbReference type="ARBA" id="ARBA00022989"/>
    </source>
</evidence>
<evidence type="ECO:0000313" key="9">
    <source>
        <dbReference type="EMBL" id="KAF7129115.1"/>
    </source>
</evidence>
<feature type="transmembrane region" description="Helical" evidence="8">
    <location>
        <begin position="350"/>
        <end position="372"/>
    </location>
</feature>
<feature type="transmembrane region" description="Helical" evidence="8">
    <location>
        <begin position="33"/>
        <end position="50"/>
    </location>
</feature>
<comment type="subcellular location">
    <subcellularLocation>
        <location evidence="1">Membrane</location>
    </subcellularLocation>
</comment>
<dbReference type="GO" id="GO:0016020">
    <property type="term" value="C:membrane"/>
    <property type="evidence" value="ECO:0007669"/>
    <property type="project" value="UniProtKB-SubCell"/>
</dbReference>
<dbReference type="Gene3D" id="1.20.1250.20">
    <property type="entry name" value="MFS general substrate transporter like domains"/>
    <property type="match status" value="2"/>
</dbReference>
<keyword evidence="10" id="KW-1185">Reference proteome</keyword>
<accession>A0A834G987</accession>
<protein>
    <submittedName>
        <fullName evidence="9">Uncharacterized protein</fullName>
    </submittedName>
</protein>
<reference evidence="9" key="1">
    <citation type="submission" date="2019-11" db="EMBL/GenBank/DDBJ databases">
        <authorList>
            <person name="Liu Y."/>
            <person name="Hou J."/>
            <person name="Li T.-Q."/>
            <person name="Guan C.-H."/>
            <person name="Wu X."/>
            <person name="Wu H.-Z."/>
            <person name="Ling F."/>
            <person name="Zhang R."/>
            <person name="Shi X.-G."/>
            <person name="Ren J.-P."/>
            <person name="Chen E.-F."/>
            <person name="Sun J.-M."/>
        </authorList>
    </citation>
    <scope>NUCLEOTIDE SEQUENCE</scope>
    <source>
        <strain evidence="9">Adult_tree_wgs_1</strain>
        <tissue evidence="9">Leaves</tissue>
    </source>
</reference>
<dbReference type="GO" id="GO:0022857">
    <property type="term" value="F:transmembrane transporter activity"/>
    <property type="evidence" value="ECO:0007669"/>
    <property type="project" value="InterPro"/>
</dbReference>
<proteinExistence type="inferred from homology"/>
<dbReference type="Proteomes" id="UP000626092">
    <property type="component" value="Unassembled WGS sequence"/>
</dbReference>
<keyword evidence="3" id="KW-0813">Transport</keyword>
<dbReference type="AlphaFoldDB" id="A0A834G987"/>
<evidence type="ECO:0000256" key="2">
    <source>
        <dbReference type="ARBA" id="ARBA00010992"/>
    </source>
</evidence>
<evidence type="ECO:0000256" key="3">
    <source>
        <dbReference type="ARBA" id="ARBA00022597"/>
    </source>
</evidence>
<dbReference type="InterPro" id="IPR005828">
    <property type="entry name" value="MFS_sugar_transport-like"/>
</dbReference>
<keyword evidence="4 8" id="KW-0812">Transmembrane</keyword>
<sequence length="394" mass="45048">MLAIWLCDIFYVMGWLAILFAKGVWWLDLGRLTMGFGVGIRTYVAFVYVAEITRSHLRKFEEDLQQLTWTGSMLPTIFRHVLHARVPKMVGEFEFDLHCFSLKCKCIHAKIGQEKELEDTLRRIRRKNADIFSEVAEIRINWSWNNVTATIWREQRNFAYYASSIFEVIGCSASVGTTAMAIIQIPFTALTVLIVDKSGRRPLLMVSAAGTCLGNILVGFGFLFQVCGKEDEAEVDCSVSVPNCRLREKEAGNAEFFVIEQYRDYNGIEEKGEDNFIPEGNEVLGLIKLVAEGFHYSNELCAMLVLFGILITFWFLQTSCMFVDFIQIMIIHCILFSRHECYTICSHVRGVSAGSLVTFANWFTAWIVYYSFNFLFDWSSSGISFARVKDPLHP</sequence>
<dbReference type="EMBL" id="WJXA01000010">
    <property type="protein sequence ID" value="KAF7129115.1"/>
    <property type="molecule type" value="Genomic_DNA"/>
</dbReference>
<feature type="transmembrane region" description="Helical" evidence="8">
    <location>
        <begin position="203"/>
        <end position="224"/>
    </location>
</feature>
<feature type="transmembrane region" description="Helical" evidence="8">
    <location>
        <begin position="158"/>
        <end position="183"/>
    </location>
</feature>
<name>A0A834G987_RHOSS</name>
<dbReference type="OrthoDB" id="6612291at2759"/>
<dbReference type="InterPro" id="IPR036259">
    <property type="entry name" value="MFS_trans_sf"/>
</dbReference>
<keyword evidence="3" id="KW-0762">Sugar transport</keyword>
<evidence type="ECO:0000256" key="7">
    <source>
        <dbReference type="ARBA" id="ARBA00044504"/>
    </source>
</evidence>
<evidence type="ECO:0000256" key="4">
    <source>
        <dbReference type="ARBA" id="ARBA00022692"/>
    </source>
</evidence>
<dbReference type="InterPro" id="IPR050549">
    <property type="entry name" value="MFS_Trehalose_Transporter"/>
</dbReference>
<comment type="caution">
    <text evidence="9">The sequence shown here is derived from an EMBL/GenBank/DDBJ whole genome shotgun (WGS) entry which is preliminary data.</text>
</comment>
<evidence type="ECO:0000256" key="1">
    <source>
        <dbReference type="ARBA" id="ARBA00004370"/>
    </source>
</evidence>
<dbReference type="PANTHER" id="PTHR48021:SF25">
    <property type="entry name" value="SUGAR TRANSPORTER ERD6-LIKE 5"/>
    <property type="match status" value="1"/>
</dbReference>
<comment type="similarity">
    <text evidence="2">Belongs to the major facilitator superfamily. Sugar transporter (TC 2.A.1.1) family.</text>
</comment>
<dbReference type="Pfam" id="PF00083">
    <property type="entry name" value="Sugar_tr"/>
    <property type="match status" value="2"/>
</dbReference>
<feature type="transmembrane region" description="Helical" evidence="8">
    <location>
        <begin position="9"/>
        <end position="27"/>
    </location>
</feature>